<dbReference type="GO" id="GO:0003723">
    <property type="term" value="F:RNA binding"/>
    <property type="evidence" value="ECO:0007669"/>
    <property type="project" value="UniProtKB-UniRule"/>
</dbReference>
<dbReference type="AlphaFoldDB" id="A0AAV7B070"/>
<dbReference type="Gene3D" id="3.30.70.330">
    <property type="match status" value="1"/>
</dbReference>
<dbReference type="EMBL" id="WNYA01000007">
    <property type="protein sequence ID" value="KAG8563728.1"/>
    <property type="molecule type" value="Genomic_DNA"/>
</dbReference>
<accession>A0AAV7B070</accession>
<dbReference type="InterPro" id="IPR057951">
    <property type="entry name" value="CPSF6/7_RSLD_N"/>
</dbReference>
<dbReference type="SUPFAM" id="SSF54928">
    <property type="entry name" value="RNA-binding domain, RBD"/>
    <property type="match status" value="1"/>
</dbReference>
<evidence type="ECO:0000256" key="4">
    <source>
        <dbReference type="ARBA" id="ARBA00023242"/>
    </source>
</evidence>
<feature type="region of interest" description="Disordered" evidence="6">
    <location>
        <begin position="406"/>
        <end position="458"/>
    </location>
</feature>
<comment type="caution">
    <text evidence="8">The sequence shown here is derived from an EMBL/GenBank/DDBJ whole genome shotgun (WGS) entry which is preliminary data.</text>
</comment>
<dbReference type="GO" id="GO:0006397">
    <property type="term" value="P:mRNA processing"/>
    <property type="evidence" value="ECO:0007669"/>
    <property type="project" value="UniProtKB-KW"/>
</dbReference>
<dbReference type="InterPro" id="IPR000504">
    <property type="entry name" value="RRM_dom"/>
</dbReference>
<feature type="compositionally biased region" description="Polar residues" evidence="6">
    <location>
        <begin position="60"/>
        <end position="71"/>
    </location>
</feature>
<evidence type="ECO:0000313" key="9">
    <source>
        <dbReference type="Proteomes" id="UP000824782"/>
    </source>
</evidence>
<dbReference type="GO" id="GO:0005634">
    <property type="term" value="C:nucleus"/>
    <property type="evidence" value="ECO:0007669"/>
    <property type="project" value="UniProtKB-SubCell"/>
</dbReference>
<organism evidence="8 9">
    <name type="scientific">Engystomops pustulosus</name>
    <name type="common">Tungara frog</name>
    <name type="synonym">Physalaemus pustulosus</name>
    <dbReference type="NCBI Taxonomy" id="76066"/>
    <lineage>
        <taxon>Eukaryota</taxon>
        <taxon>Metazoa</taxon>
        <taxon>Chordata</taxon>
        <taxon>Craniata</taxon>
        <taxon>Vertebrata</taxon>
        <taxon>Euteleostomi</taxon>
        <taxon>Amphibia</taxon>
        <taxon>Batrachia</taxon>
        <taxon>Anura</taxon>
        <taxon>Neobatrachia</taxon>
        <taxon>Hyloidea</taxon>
        <taxon>Leptodactylidae</taxon>
        <taxon>Leiuperinae</taxon>
        <taxon>Engystomops</taxon>
    </lineage>
</organism>
<gene>
    <name evidence="8" type="ORF">GDO81_016187</name>
</gene>
<feature type="domain" description="RRM" evidence="7">
    <location>
        <begin position="89"/>
        <end position="169"/>
    </location>
</feature>
<dbReference type="EMBL" id="WNYA01000007">
    <property type="protein sequence ID" value="KAG8563729.1"/>
    <property type="molecule type" value="Genomic_DNA"/>
</dbReference>
<dbReference type="Pfam" id="PF25524">
    <property type="entry name" value="RSLD_CPSF6"/>
    <property type="match status" value="1"/>
</dbReference>
<comment type="similarity">
    <text evidence="2">Belongs to the RRM CPSF6/7 family.</text>
</comment>
<evidence type="ECO:0000256" key="5">
    <source>
        <dbReference type="PROSITE-ProRule" id="PRU00176"/>
    </source>
</evidence>
<dbReference type="InterPro" id="IPR012677">
    <property type="entry name" value="Nucleotide-bd_a/b_plait_sf"/>
</dbReference>
<evidence type="ECO:0000256" key="1">
    <source>
        <dbReference type="ARBA" id="ARBA00004123"/>
    </source>
</evidence>
<evidence type="ECO:0000313" key="8">
    <source>
        <dbReference type="EMBL" id="KAG8563728.1"/>
    </source>
</evidence>
<dbReference type="Proteomes" id="UP000824782">
    <property type="component" value="Unassembled WGS sequence"/>
</dbReference>
<evidence type="ECO:0000256" key="3">
    <source>
        <dbReference type="ARBA" id="ARBA00022664"/>
    </source>
</evidence>
<keyword evidence="9" id="KW-1185">Reference proteome</keyword>
<feature type="region of interest" description="Disordered" evidence="6">
    <location>
        <begin position="184"/>
        <end position="215"/>
    </location>
</feature>
<name>A0AAV7B070_ENGPU</name>
<dbReference type="PROSITE" id="PS50102">
    <property type="entry name" value="RRM"/>
    <property type="match status" value="1"/>
</dbReference>
<feature type="compositionally biased region" description="Basic and acidic residues" evidence="6">
    <location>
        <begin position="421"/>
        <end position="452"/>
    </location>
</feature>
<keyword evidence="3" id="KW-0507">mRNA processing</keyword>
<dbReference type="InterPro" id="IPR034772">
    <property type="entry name" value="CPSF6/7"/>
</dbReference>
<sequence>MADGADLIDIYADEEFMQVGETRTGARRDESEFAAEQVDLYDDVLAVASLGSSHGDGKTDPTSPVHTNSGETNKKPAVLYTYNNIRKKASVYIGNFTWWTTDQQLLSAIRSVGIHDPVELKFAENRANGKSKGYAEVVVSSEASLSHILEQLPTKKVNGKKLDVRLANRQNLSFFEAIARKTEGVPNSKDSVDPADGFASPTEPALSSPRPETPKNVVPYFARPPFMENNSRIPVMSIPRPPISVPPPPSSALPAVYRAPPIPPLHYAHLMPPPPRLPPPLGMPPPGGVPPALHLNPAFFPPPNSLVGPPPDPYKMLSNPYLQVRDMKLQQPPVSEAEFEELMNRNRAISRSALSNAVCGATSGDYANAIKTLETAIAVIKESRVANDDRCRVLLSSLRDCLHGIQDKANSSSRKRHRSRDRSPSRSREGSSRRHRDPHEDRSDDYYHDRHRDKDRHR</sequence>
<proteinExistence type="inferred from homology"/>
<evidence type="ECO:0000256" key="2">
    <source>
        <dbReference type="ARBA" id="ARBA00006265"/>
    </source>
</evidence>
<evidence type="ECO:0000259" key="7">
    <source>
        <dbReference type="PROSITE" id="PS50102"/>
    </source>
</evidence>
<dbReference type="SMART" id="SM00360">
    <property type="entry name" value="RRM"/>
    <property type="match status" value="1"/>
</dbReference>
<dbReference type="Pfam" id="PF00076">
    <property type="entry name" value="RRM_1"/>
    <property type="match status" value="1"/>
</dbReference>
<reference evidence="8" key="1">
    <citation type="thesis" date="2020" institute="ProQuest LLC" country="789 East Eisenhower Parkway, Ann Arbor, MI, USA">
        <title>Comparative Genomics and Chromosome Evolution.</title>
        <authorList>
            <person name="Mudd A.B."/>
        </authorList>
    </citation>
    <scope>NUCLEOTIDE SEQUENCE</scope>
    <source>
        <strain evidence="8">237g6f4</strain>
        <tissue evidence="8">Blood</tissue>
    </source>
</reference>
<evidence type="ECO:0000256" key="6">
    <source>
        <dbReference type="SAM" id="MobiDB-lite"/>
    </source>
</evidence>
<dbReference type="InterPro" id="IPR035979">
    <property type="entry name" value="RBD_domain_sf"/>
</dbReference>
<protein>
    <recommendedName>
        <fullName evidence="7">RRM domain-containing protein</fullName>
    </recommendedName>
</protein>
<feature type="region of interest" description="Disordered" evidence="6">
    <location>
        <begin position="52"/>
        <end position="73"/>
    </location>
</feature>
<keyword evidence="5" id="KW-0694">RNA-binding</keyword>
<dbReference type="PANTHER" id="PTHR23204">
    <property type="entry name" value="CLEAVAGE AND POLYADENYLATION SPECIFIC FACTOR"/>
    <property type="match status" value="1"/>
</dbReference>
<keyword evidence="4" id="KW-0539">Nucleus</keyword>
<comment type="subcellular location">
    <subcellularLocation>
        <location evidence="1">Nucleus</location>
    </subcellularLocation>
</comment>